<name>I7MF59_TETTS</name>
<evidence type="ECO:0000313" key="2">
    <source>
        <dbReference type="Proteomes" id="UP000009168"/>
    </source>
</evidence>
<accession>I7MF59</accession>
<dbReference type="AlphaFoldDB" id="I7MF59"/>
<dbReference type="GeneID" id="7829267"/>
<dbReference type="EMBL" id="GG662639">
    <property type="protein sequence ID" value="EAR99382.1"/>
    <property type="molecule type" value="Genomic_DNA"/>
</dbReference>
<dbReference type="Proteomes" id="UP000009168">
    <property type="component" value="Unassembled WGS sequence"/>
</dbReference>
<dbReference type="RefSeq" id="XP_001019627.1">
    <property type="nucleotide sequence ID" value="XM_001019627.3"/>
</dbReference>
<organism evidence="1 2">
    <name type="scientific">Tetrahymena thermophila (strain SB210)</name>
    <dbReference type="NCBI Taxonomy" id="312017"/>
    <lineage>
        <taxon>Eukaryota</taxon>
        <taxon>Sar</taxon>
        <taxon>Alveolata</taxon>
        <taxon>Ciliophora</taxon>
        <taxon>Intramacronucleata</taxon>
        <taxon>Oligohymenophorea</taxon>
        <taxon>Hymenostomatida</taxon>
        <taxon>Tetrahymenina</taxon>
        <taxon>Tetrahymenidae</taxon>
        <taxon>Tetrahymena</taxon>
    </lineage>
</organism>
<dbReference type="HOGENOM" id="CLU_1149195_0_0_1"/>
<reference evidence="2" key="1">
    <citation type="journal article" date="2006" name="PLoS Biol.">
        <title>Macronuclear genome sequence of the ciliate Tetrahymena thermophila, a model eukaryote.</title>
        <authorList>
            <person name="Eisen J.A."/>
            <person name="Coyne R.S."/>
            <person name="Wu M."/>
            <person name="Wu D."/>
            <person name="Thiagarajan M."/>
            <person name="Wortman J.R."/>
            <person name="Badger J.H."/>
            <person name="Ren Q."/>
            <person name="Amedeo P."/>
            <person name="Jones K.M."/>
            <person name="Tallon L.J."/>
            <person name="Delcher A.L."/>
            <person name="Salzberg S.L."/>
            <person name="Silva J.C."/>
            <person name="Haas B.J."/>
            <person name="Majoros W.H."/>
            <person name="Farzad M."/>
            <person name="Carlton J.M."/>
            <person name="Smith R.K. Jr."/>
            <person name="Garg J."/>
            <person name="Pearlman R.E."/>
            <person name="Karrer K.M."/>
            <person name="Sun L."/>
            <person name="Manning G."/>
            <person name="Elde N.C."/>
            <person name="Turkewitz A.P."/>
            <person name="Asai D.J."/>
            <person name="Wilkes D.E."/>
            <person name="Wang Y."/>
            <person name="Cai H."/>
            <person name="Collins K."/>
            <person name="Stewart B.A."/>
            <person name="Lee S.R."/>
            <person name="Wilamowska K."/>
            <person name="Weinberg Z."/>
            <person name="Ruzzo W.L."/>
            <person name="Wloga D."/>
            <person name="Gaertig J."/>
            <person name="Frankel J."/>
            <person name="Tsao C.-C."/>
            <person name="Gorovsky M.A."/>
            <person name="Keeling P.J."/>
            <person name="Waller R.F."/>
            <person name="Patron N.J."/>
            <person name="Cherry J.M."/>
            <person name="Stover N.A."/>
            <person name="Krieger C.J."/>
            <person name="del Toro C."/>
            <person name="Ryder H.F."/>
            <person name="Williamson S.C."/>
            <person name="Barbeau R.A."/>
            <person name="Hamilton E.P."/>
            <person name="Orias E."/>
        </authorList>
    </citation>
    <scope>NUCLEOTIDE SEQUENCE [LARGE SCALE GENOMIC DNA]</scope>
    <source>
        <strain evidence="2">SB210</strain>
    </source>
</reference>
<keyword evidence="2" id="KW-1185">Reference proteome</keyword>
<evidence type="ECO:0000313" key="1">
    <source>
        <dbReference type="EMBL" id="EAR99382.1"/>
    </source>
</evidence>
<sequence>MGCAVGKEKPTSRETKFTLKAQELCENFNELKIDIIKTRNLLYQKFNIKNRIKSSSGDSKNSIDTQTFTGNIQHVNKDFSKNTTFVNIQNEDQITGVQIQTLQNIPNTSQMVSIEDFIMIDTATEWKYFKETYTIYTSNHKNTQKICDMCRFFLQKMEEQVSHLEEMNKQSDILYKCVRAFKNEMKNKRSNLFNDLGLIVENSKKLLDQLKSTKSNVSQLSLMTLVADTSDSLVNCNSIQAH</sequence>
<dbReference type="KEGG" id="tet:TTHERM_00133480"/>
<dbReference type="InParanoid" id="I7MF59"/>
<proteinExistence type="predicted"/>
<gene>
    <name evidence="1" type="ORF">TTHERM_00133480</name>
</gene>
<protein>
    <submittedName>
        <fullName evidence="1">Uncharacterized protein</fullName>
    </submittedName>
</protein>